<dbReference type="InterPro" id="IPR012942">
    <property type="entry name" value="SRR1-like"/>
</dbReference>
<dbReference type="eggNOG" id="ENOG502SC31">
    <property type="taxonomic scope" value="Eukaryota"/>
</dbReference>
<sequence>MKVFKAELKDSRSSEDPIRKAICLGIGSFDPDNGSWITKEKAHMQFAAFSVIVEELQESCNKKIEVILQEPAFNASDIDFVTSLGHEVVESPAAFEAVDSKTFVFGIHLYRDIYAQVFNNREFPALFIGTGWDIWCEDSLAFLEEMETTHKKFAFPEYRGKTVFYGTCIYWE</sequence>
<evidence type="ECO:0000313" key="3">
    <source>
        <dbReference type="Proteomes" id="UP000005426"/>
    </source>
</evidence>
<organism evidence="2 3">
    <name type="scientific">Hypocrea atroviridis (strain ATCC 20476 / IMI 206040)</name>
    <name type="common">Trichoderma atroviride</name>
    <dbReference type="NCBI Taxonomy" id="452589"/>
    <lineage>
        <taxon>Eukaryota</taxon>
        <taxon>Fungi</taxon>
        <taxon>Dikarya</taxon>
        <taxon>Ascomycota</taxon>
        <taxon>Pezizomycotina</taxon>
        <taxon>Sordariomycetes</taxon>
        <taxon>Hypocreomycetidae</taxon>
        <taxon>Hypocreales</taxon>
        <taxon>Hypocreaceae</taxon>
        <taxon>Trichoderma</taxon>
    </lineage>
</organism>
<gene>
    <name evidence="2" type="ORF">TRIATDRAFT_246475</name>
</gene>
<dbReference type="HOGENOM" id="CLU_1555461_0_0_1"/>
<evidence type="ECO:0000313" key="2">
    <source>
        <dbReference type="EMBL" id="EHK42657.1"/>
    </source>
</evidence>
<protein>
    <recommendedName>
        <fullName evidence="1">SRR1-like domain-containing protein</fullName>
    </recommendedName>
</protein>
<dbReference type="STRING" id="452589.G9P2B7"/>
<keyword evidence="3" id="KW-1185">Reference proteome</keyword>
<proteinExistence type="predicted"/>
<dbReference type="PANTHER" id="PTHR42080:SF1">
    <property type="entry name" value="SRR1-LIKE DOMAIN-CONTAINING PROTEIN"/>
    <property type="match status" value="1"/>
</dbReference>
<reference evidence="2 3" key="1">
    <citation type="journal article" date="2011" name="Genome Biol.">
        <title>Comparative genome sequence analysis underscores mycoparasitism as the ancestral life style of Trichoderma.</title>
        <authorList>
            <person name="Kubicek C.P."/>
            <person name="Herrera-Estrella A."/>
            <person name="Seidl-Seiboth V."/>
            <person name="Martinez D.A."/>
            <person name="Druzhinina I.S."/>
            <person name="Thon M."/>
            <person name="Zeilinger S."/>
            <person name="Casas-Flores S."/>
            <person name="Horwitz B.A."/>
            <person name="Mukherjee P.K."/>
            <person name="Mukherjee M."/>
            <person name="Kredics L."/>
            <person name="Alcaraz L.D."/>
            <person name="Aerts A."/>
            <person name="Antal Z."/>
            <person name="Atanasova L."/>
            <person name="Cervantes-Badillo M.G."/>
            <person name="Challacombe J."/>
            <person name="Chertkov O."/>
            <person name="McCluskey K."/>
            <person name="Coulpier F."/>
            <person name="Deshpande N."/>
            <person name="von Doehren H."/>
            <person name="Ebbole D.J."/>
            <person name="Esquivel-Naranjo E.U."/>
            <person name="Fekete E."/>
            <person name="Flipphi M."/>
            <person name="Glaser F."/>
            <person name="Gomez-Rodriguez E.Y."/>
            <person name="Gruber S."/>
            <person name="Han C."/>
            <person name="Henrissat B."/>
            <person name="Hermosa R."/>
            <person name="Hernandez-Onate M."/>
            <person name="Karaffa L."/>
            <person name="Kosti I."/>
            <person name="Le Crom S."/>
            <person name="Lindquist E."/>
            <person name="Lucas S."/>
            <person name="Luebeck M."/>
            <person name="Luebeck P.S."/>
            <person name="Margeot A."/>
            <person name="Metz B."/>
            <person name="Misra M."/>
            <person name="Nevalainen H."/>
            <person name="Omann M."/>
            <person name="Packer N."/>
            <person name="Perrone G."/>
            <person name="Uresti-Rivera E.E."/>
            <person name="Salamov A."/>
            <person name="Schmoll M."/>
            <person name="Seiboth B."/>
            <person name="Shapiro H."/>
            <person name="Sukno S."/>
            <person name="Tamayo-Ramos J.A."/>
            <person name="Tisch D."/>
            <person name="Wiest A."/>
            <person name="Wilkinson H.H."/>
            <person name="Zhang M."/>
            <person name="Coutinho P.M."/>
            <person name="Kenerley C.M."/>
            <person name="Monte E."/>
            <person name="Baker S.E."/>
            <person name="Grigoriev I.V."/>
        </authorList>
    </citation>
    <scope>NUCLEOTIDE SEQUENCE [LARGE SCALE GENOMIC DNA]</scope>
    <source>
        <strain evidence="3">ATCC 20476 / IMI 206040</strain>
    </source>
</reference>
<dbReference type="PANTHER" id="PTHR42080">
    <property type="entry name" value="SRR1 DOMAIN-CONTAINING PROTEIN"/>
    <property type="match status" value="1"/>
</dbReference>
<dbReference type="Proteomes" id="UP000005426">
    <property type="component" value="Unassembled WGS sequence"/>
</dbReference>
<name>G9P2B7_HYPAI</name>
<dbReference type="OrthoDB" id="5318346at2759"/>
<comment type="caution">
    <text evidence="2">The sequence shown here is derived from an EMBL/GenBank/DDBJ whole genome shotgun (WGS) entry which is preliminary data.</text>
</comment>
<dbReference type="EMBL" id="ABDG02000026">
    <property type="protein sequence ID" value="EHK42657.1"/>
    <property type="molecule type" value="Genomic_DNA"/>
</dbReference>
<evidence type="ECO:0000259" key="1">
    <source>
        <dbReference type="Pfam" id="PF07985"/>
    </source>
</evidence>
<dbReference type="AlphaFoldDB" id="G9P2B7"/>
<feature type="domain" description="SRR1-like" evidence="1">
    <location>
        <begin position="6"/>
        <end position="171"/>
    </location>
</feature>
<dbReference type="Pfam" id="PF07985">
    <property type="entry name" value="SRR1"/>
    <property type="match status" value="1"/>
</dbReference>
<accession>G9P2B7</accession>